<organism evidence="2 3">
    <name type="scientific">Ascobolus immersus RN42</name>
    <dbReference type="NCBI Taxonomy" id="1160509"/>
    <lineage>
        <taxon>Eukaryota</taxon>
        <taxon>Fungi</taxon>
        <taxon>Dikarya</taxon>
        <taxon>Ascomycota</taxon>
        <taxon>Pezizomycotina</taxon>
        <taxon>Pezizomycetes</taxon>
        <taxon>Pezizales</taxon>
        <taxon>Ascobolaceae</taxon>
        <taxon>Ascobolus</taxon>
    </lineage>
</organism>
<reference evidence="2 3" key="1">
    <citation type="journal article" date="2018" name="Nat. Ecol. Evol.">
        <title>Pezizomycetes genomes reveal the molecular basis of ectomycorrhizal truffle lifestyle.</title>
        <authorList>
            <person name="Murat C."/>
            <person name="Payen T."/>
            <person name="Noel B."/>
            <person name="Kuo A."/>
            <person name="Morin E."/>
            <person name="Chen J."/>
            <person name="Kohler A."/>
            <person name="Krizsan K."/>
            <person name="Balestrini R."/>
            <person name="Da Silva C."/>
            <person name="Montanini B."/>
            <person name="Hainaut M."/>
            <person name="Levati E."/>
            <person name="Barry K.W."/>
            <person name="Belfiori B."/>
            <person name="Cichocki N."/>
            <person name="Clum A."/>
            <person name="Dockter R.B."/>
            <person name="Fauchery L."/>
            <person name="Guy J."/>
            <person name="Iotti M."/>
            <person name="Le Tacon F."/>
            <person name="Lindquist E.A."/>
            <person name="Lipzen A."/>
            <person name="Malagnac F."/>
            <person name="Mello A."/>
            <person name="Molinier V."/>
            <person name="Miyauchi S."/>
            <person name="Poulain J."/>
            <person name="Riccioni C."/>
            <person name="Rubini A."/>
            <person name="Sitrit Y."/>
            <person name="Splivallo R."/>
            <person name="Traeger S."/>
            <person name="Wang M."/>
            <person name="Zifcakova L."/>
            <person name="Wipf D."/>
            <person name="Zambonelli A."/>
            <person name="Paolocci F."/>
            <person name="Nowrousian M."/>
            <person name="Ottonello S."/>
            <person name="Baldrian P."/>
            <person name="Spatafora J.W."/>
            <person name="Henrissat B."/>
            <person name="Nagy L.G."/>
            <person name="Aury J.M."/>
            <person name="Wincker P."/>
            <person name="Grigoriev I.V."/>
            <person name="Bonfante P."/>
            <person name="Martin F.M."/>
        </authorList>
    </citation>
    <scope>NUCLEOTIDE SEQUENCE [LARGE SCALE GENOMIC DNA]</scope>
    <source>
        <strain evidence="2 3">RN42</strain>
    </source>
</reference>
<feature type="region of interest" description="Disordered" evidence="1">
    <location>
        <begin position="340"/>
        <end position="375"/>
    </location>
</feature>
<dbReference type="AlphaFoldDB" id="A0A3N4IDE5"/>
<accession>A0A3N4IDE5</accession>
<feature type="compositionally biased region" description="Polar residues" evidence="1">
    <location>
        <begin position="238"/>
        <end position="251"/>
    </location>
</feature>
<protein>
    <recommendedName>
        <fullName evidence="4">Sld7 C-terminal domain-containing protein</fullName>
    </recommendedName>
</protein>
<keyword evidence="3" id="KW-1185">Reference proteome</keyword>
<feature type="compositionally biased region" description="Polar residues" evidence="1">
    <location>
        <begin position="340"/>
        <end position="349"/>
    </location>
</feature>
<evidence type="ECO:0000313" key="3">
    <source>
        <dbReference type="Proteomes" id="UP000275078"/>
    </source>
</evidence>
<gene>
    <name evidence="2" type="ORF">BJ508DRAFT_413130</name>
</gene>
<feature type="compositionally biased region" description="Basic and acidic residues" evidence="1">
    <location>
        <begin position="350"/>
        <end position="370"/>
    </location>
</feature>
<sequence>MDVWKGSVDGTPPDLLLQNVHLQAAYPSQPTVPFSPSLTLTYLATIDTSLLPLSLTGAGNTLQLRSACSQTRTSLAKLFIARQTSGILLAVNDPNVQPGEGVDVQQRPDQILIYPVFSASSSANSTSGPACGLLTPPVPRESNQKGTVQIFALPLSLKNLLVVPEPTPDDDDKARFLLASPTKPQTTHEPAETNGKKRHSMSILDSFDAQKKRKLTPAPSTKAIPSLRTGPSMLPTLSRKSSFASLNTPTTPVDEDTKARRAMISKAVVAAMTRRGLKMESKPGRKDSDIAHAREVHKMVMNCVELSFHNQNSMALDENAIFRSADYFVKGFSQGPETWVSKSRAQTQRMESEAPKTLIKTEEQEVKLEEVESTTANYPKRSIRELLKSQTS</sequence>
<evidence type="ECO:0000313" key="2">
    <source>
        <dbReference type="EMBL" id="RPA83789.1"/>
    </source>
</evidence>
<evidence type="ECO:0008006" key="4">
    <source>
        <dbReference type="Google" id="ProtNLM"/>
    </source>
</evidence>
<evidence type="ECO:0000256" key="1">
    <source>
        <dbReference type="SAM" id="MobiDB-lite"/>
    </source>
</evidence>
<feature type="region of interest" description="Disordered" evidence="1">
    <location>
        <begin position="179"/>
        <end position="256"/>
    </location>
</feature>
<dbReference type="EMBL" id="ML119662">
    <property type="protein sequence ID" value="RPA83789.1"/>
    <property type="molecule type" value="Genomic_DNA"/>
</dbReference>
<dbReference type="Proteomes" id="UP000275078">
    <property type="component" value="Unassembled WGS sequence"/>
</dbReference>
<proteinExistence type="predicted"/>
<name>A0A3N4IDE5_ASCIM</name>